<dbReference type="PRINTS" id="PR00368">
    <property type="entry name" value="FADPNR"/>
</dbReference>
<dbReference type="InterPro" id="IPR023753">
    <property type="entry name" value="FAD/NAD-binding_dom"/>
</dbReference>
<dbReference type="Proteomes" id="UP001295423">
    <property type="component" value="Unassembled WGS sequence"/>
</dbReference>
<dbReference type="GO" id="GO:0050660">
    <property type="term" value="F:flavin adenine dinucleotide binding"/>
    <property type="evidence" value="ECO:0007669"/>
    <property type="project" value="TreeGrafter"/>
</dbReference>
<feature type="domain" description="FAD/NAD(P)-binding" evidence="5">
    <location>
        <begin position="54"/>
        <end position="440"/>
    </location>
</feature>
<gene>
    <name evidence="6" type="ORF">CYCCA115_LOCUS4413</name>
</gene>
<evidence type="ECO:0000256" key="3">
    <source>
        <dbReference type="SAM" id="SignalP"/>
    </source>
</evidence>
<feature type="domain" description="Pyridine nucleotide-disulphide oxidoreductase dimerisation" evidence="4">
    <location>
        <begin position="472"/>
        <end position="578"/>
    </location>
</feature>
<dbReference type="PRINTS" id="PR00411">
    <property type="entry name" value="PNDRDTASEI"/>
</dbReference>
<dbReference type="Pfam" id="PF07992">
    <property type="entry name" value="Pyr_redox_2"/>
    <property type="match status" value="1"/>
</dbReference>
<proteinExistence type="predicted"/>
<comment type="caution">
    <text evidence="6">The sequence shown here is derived from an EMBL/GenBank/DDBJ whole genome shotgun (WGS) entry which is preliminary data.</text>
</comment>
<feature type="chain" id="PRO_5041953175" evidence="3">
    <location>
        <begin position="23"/>
        <end position="713"/>
    </location>
</feature>
<dbReference type="Pfam" id="PF02852">
    <property type="entry name" value="Pyr_redox_dim"/>
    <property type="match status" value="1"/>
</dbReference>
<reference evidence="6" key="1">
    <citation type="submission" date="2023-08" db="EMBL/GenBank/DDBJ databases">
        <authorList>
            <person name="Audoor S."/>
            <person name="Bilcke G."/>
        </authorList>
    </citation>
    <scope>NUCLEOTIDE SEQUENCE</scope>
</reference>
<accession>A0AAD2FEH9</accession>
<dbReference type="EMBL" id="CAKOGP040000446">
    <property type="protein sequence ID" value="CAJ1935075.1"/>
    <property type="molecule type" value="Genomic_DNA"/>
</dbReference>
<dbReference type="SUPFAM" id="SSF55424">
    <property type="entry name" value="FAD/NAD-linked reductases, dimerisation (C-terminal) domain"/>
    <property type="match status" value="1"/>
</dbReference>
<dbReference type="Gene3D" id="3.30.390.30">
    <property type="match status" value="1"/>
</dbReference>
<dbReference type="Gene3D" id="3.50.50.60">
    <property type="entry name" value="FAD/NAD(P)-binding domain"/>
    <property type="match status" value="2"/>
</dbReference>
<evidence type="ECO:0000259" key="4">
    <source>
        <dbReference type="Pfam" id="PF02852"/>
    </source>
</evidence>
<keyword evidence="7" id="KW-1185">Reference proteome</keyword>
<evidence type="ECO:0000256" key="2">
    <source>
        <dbReference type="ARBA" id="ARBA00022827"/>
    </source>
</evidence>
<dbReference type="SUPFAM" id="SSF51905">
    <property type="entry name" value="FAD/NAD(P)-binding domain"/>
    <property type="match status" value="1"/>
</dbReference>
<evidence type="ECO:0000256" key="1">
    <source>
        <dbReference type="ARBA" id="ARBA00022630"/>
    </source>
</evidence>
<evidence type="ECO:0000313" key="7">
    <source>
        <dbReference type="Proteomes" id="UP001295423"/>
    </source>
</evidence>
<dbReference type="PANTHER" id="PTHR43014:SF2">
    <property type="entry name" value="MERCURIC REDUCTASE"/>
    <property type="match status" value="1"/>
</dbReference>
<keyword evidence="3" id="KW-0732">Signal</keyword>
<dbReference type="InterPro" id="IPR036188">
    <property type="entry name" value="FAD/NAD-bd_sf"/>
</dbReference>
<sequence length="713" mass="77308">MHITSIHHACCVLFHIVAVTLCFVGSASNALSTLDNKNNQKKATNEHPECLEYYDLIVCGAGASGMFAAGTAAATFGTKTLLIDKYDIEEGNTSSALKQQQQQHVGGDCTNAACVPSKAIRSAAQVLSTSGENDNSNSIAQLARQHAIETVSKVRQRESPDRLAQTPNLDLIFTTKASFIQDDDNDGCSKTMQLDTPFRLSDNATDWEVCDNSDSLRVKGKKFIICTGASPTIPKAIEDSAKQLNVPILTYRSFFRPDGKEGLLSDQVLWNTTIHTRRKQQVVILGGGPSACEMAHTLGTLNQNKGTQLEITMIAATILPQEDVAARSFCRTLLKNLDIRLVLGQKATRLTATATADAASDEMPKAVVLLEDESQVPVDLIICATGRAPGANLEELQLERAGVKWKYQNGILVNSRLQSISAKHVFAAGDCASAVPKKDRRAAHAGWTGYHSVQSALFPRIFTPRDCIHPVVPRVVALDPEIASVGLTHAECVAQYGAHGFLHLKAMEEGTDRADMDSIGRPTIGFVELRASKATGRILGATICLPSAPEIANELGLAIRHKMTCRDMAKSIHYYPSYGYLMHRVALALAFSNVWGMLAAFGPLGRVTGGIGRIIQASIDKVDFRKRTKKAIRDWQAKGASQEFYFPEEDKDASNASILSTINGISFLEVAEKDDLCQAARELVKEQALTLDVSNSTTSMAASFVEWMNSKPN</sequence>
<evidence type="ECO:0000259" key="5">
    <source>
        <dbReference type="Pfam" id="PF07992"/>
    </source>
</evidence>
<dbReference type="InterPro" id="IPR004099">
    <property type="entry name" value="Pyr_nucl-diS_OxRdtase_dimer"/>
</dbReference>
<dbReference type="AlphaFoldDB" id="A0AAD2FEH9"/>
<keyword evidence="2" id="KW-0274">FAD</keyword>
<organism evidence="6 7">
    <name type="scientific">Cylindrotheca closterium</name>
    <dbReference type="NCBI Taxonomy" id="2856"/>
    <lineage>
        <taxon>Eukaryota</taxon>
        <taxon>Sar</taxon>
        <taxon>Stramenopiles</taxon>
        <taxon>Ochrophyta</taxon>
        <taxon>Bacillariophyta</taxon>
        <taxon>Bacillariophyceae</taxon>
        <taxon>Bacillariophycidae</taxon>
        <taxon>Bacillariales</taxon>
        <taxon>Bacillariaceae</taxon>
        <taxon>Cylindrotheca</taxon>
    </lineage>
</organism>
<name>A0AAD2FEH9_9STRA</name>
<dbReference type="GO" id="GO:0003955">
    <property type="term" value="F:NAD(P)H dehydrogenase (quinone) activity"/>
    <property type="evidence" value="ECO:0007669"/>
    <property type="project" value="TreeGrafter"/>
</dbReference>
<evidence type="ECO:0000313" key="6">
    <source>
        <dbReference type="EMBL" id="CAJ1935075.1"/>
    </source>
</evidence>
<keyword evidence="1" id="KW-0285">Flavoprotein</keyword>
<protein>
    <submittedName>
        <fullName evidence="6">Uncharacterized protein</fullName>
    </submittedName>
</protein>
<dbReference type="InterPro" id="IPR016156">
    <property type="entry name" value="FAD/NAD-linked_Rdtase_dimer_sf"/>
</dbReference>
<feature type="signal peptide" evidence="3">
    <location>
        <begin position="1"/>
        <end position="22"/>
    </location>
</feature>
<dbReference type="PANTHER" id="PTHR43014">
    <property type="entry name" value="MERCURIC REDUCTASE"/>
    <property type="match status" value="1"/>
</dbReference>